<dbReference type="PROSITE" id="PS51318">
    <property type="entry name" value="TAT"/>
    <property type="match status" value="1"/>
</dbReference>
<keyword evidence="3" id="KW-1185">Reference proteome</keyword>
<dbReference type="OrthoDB" id="4381509at2"/>
<gene>
    <name evidence="2" type="ORF">nbrc107697_31850</name>
</gene>
<dbReference type="EMBL" id="BJOU01000017">
    <property type="protein sequence ID" value="GED99146.1"/>
    <property type="molecule type" value="Genomic_DNA"/>
</dbReference>
<keyword evidence="1" id="KW-0732">Signal</keyword>
<dbReference type="Proteomes" id="UP000444980">
    <property type="component" value="Unassembled WGS sequence"/>
</dbReference>
<sequence length="87" mass="8822">MSLTRRLALTAATVGVTAGTLLSAGTAGAAPLIHCKGALCTNRGDSVGIGHGMYACPNGLQYPSIAIVPPHSSAWVFPANCGQPRLY</sequence>
<protein>
    <recommendedName>
        <fullName evidence="4">Secreted protein</fullName>
    </recommendedName>
</protein>
<dbReference type="RefSeq" id="WP_161928458.1">
    <property type="nucleotide sequence ID" value="NZ_BJOU01000017.1"/>
</dbReference>
<proteinExistence type="predicted"/>
<dbReference type="InterPro" id="IPR006311">
    <property type="entry name" value="TAT_signal"/>
</dbReference>
<evidence type="ECO:0000256" key="1">
    <source>
        <dbReference type="SAM" id="SignalP"/>
    </source>
</evidence>
<name>A0A7I9V1T2_9ACTN</name>
<accession>A0A7I9V1T2</accession>
<evidence type="ECO:0000313" key="3">
    <source>
        <dbReference type="Proteomes" id="UP000444980"/>
    </source>
</evidence>
<reference evidence="3" key="1">
    <citation type="submission" date="2019-06" db="EMBL/GenBank/DDBJ databases">
        <title>Gordonia isolated from sludge of a wastewater treatment plant.</title>
        <authorList>
            <person name="Tamura T."/>
            <person name="Aoyama K."/>
            <person name="Kang Y."/>
            <person name="Saito S."/>
            <person name="Akiyama N."/>
            <person name="Yazawa K."/>
            <person name="Gonoi T."/>
            <person name="Mikami Y."/>
        </authorList>
    </citation>
    <scope>NUCLEOTIDE SEQUENCE [LARGE SCALE GENOMIC DNA]</scope>
    <source>
        <strain evidence="3">NBRC 107697</strain>
    </source>
</reference>
<organism evidence="2 3">
    <name type="scientific">Gordonia crocea</name>
    <dbReference type="NCBI Taxonomy" id="589162"/>
    <lineage>
        <taxon>Bacteria</taxon>
        <taxon>Bacillati</taxon>
        <taxon>Actinomycetota</taxon>
        <taxon>Actinomycetes</taxon>
        <taxon>Mycobacteriales</taxon>
        <taxon>Gordoniaceae</taxon>
        <taxon>Gordonia</taxon>
    </lineage>
</organism>
<comment type="caution">
    <text evidence="2">The sequence shown here is derived from an EMBL/GenBank/DDBJ whole genome shotgun (WGS) entry which is preliminary data.</text>
</comment>
<evidence type="ECO:0008006" key="4">
    <source>
        <dbReference type="Google" id="ProtNLM"/>
    </source>
</evidence>
<feature type="chain" id="PRO_5029598362" description="Secreted protein" evidence="1">
    <location>
        <begin position="30"/>
        <end position="87"/>
    </location>
</feature>
<dbReference type="AlphaFoldDB" id="A0A7I9V1T2"/>
<evidence type="ECO:0000313" key="2">
    <source>
        <dbReference type="EMBL" id="GED99146.1"/>
    </source>
</evidence>
<feature type="signal peptide" evidence="1">
    <location>
        <begin position="1"/>
        <end position="29"/>
    </location>
</feature>